<dbReference type="KEGG" id="abas:ACPOL_3432"/>
<sequence length="92" mass="10239">MGSRQFNPAIFGPGATVGNENSRRLYPGLGAVELAQSYEYSIYHALQANLPGWTTVANCGRLAFKKRDPFAKQIIKEADARSIHYRSETLSY</sequence>
<name>A0A2Z5G102_9BACT</name>
<proteinExistence type="predicted"/>
<keyword evidence="2" id="KW-1185">Reference proteome</keyword>
<organism evidence="1 2">
    <name type="scientific">Acidisarcina polymorpha</name>
    <dbReference type="NCBI Taxonomy" id="2211140"/>
    <lineage>
        <taxon>Bacteria</taxon>
        <taxon>Pseudomonadati</taxon>
        <taxon>Acidobacteriota</taxon>
        <taxon>Terriglobia</taxon>
        <taxon>Terriglobales</taxon>
        <taxon>Acidobacteriaceae</taxon>
        <taxon>Acidisarcina</taxon>
    </lineage>
</organism>
<protein>
    <submittedName>
        <fullName evidence="1">Uncharacterized protein</fullName>
    </submittedName>
</protein>
<reference evidence="1 2" key="1">
    <citation type="journal article" date="2018" name="Front. Microbiol.">
        <title>Hydrolytic Capabilities as a Key to Environmental Success: Chitinolytic and Cellulolytic Acidobacteria From Acidic Sub-arctic Soils and Boreal Peatlands.</title>
        <authorList>
            <person name="Belova S.E."/>
            <person name="Ravin N.V."/>
            <person name="Pankratov T.A."/>
            <person name="Rakitin A.L."/>
            <person name="Ivanova A.A."/>
            <person name="Beletsky A.V."/>
            <person name="Mardanov A.V."/>
            <person name="Sinninghe Damste J.S."/>
            <person name="Dedysh S.N."/>
        </authorList>
    </citation>
    <scope>NUCLEOTIDE SEQUENCE [LARGE SCALE GENOMIC DNA]</scope>
    <source>
        <strain evidence="1 2">SBC82</strain>
    </source>
</reference>
<dbReference type="EMBL" id="CP030840">
    <property type="protein sequence ID" value="AXC12719.1"/>
    <property type="molecule type" value="Genomic_DNA"/>
</dbReference>
<evidence type="ECO:0000313" key="1">
    <source>
        <dbReference type="EMBL" id="AXC12719.1"/>
    </source>
</evidence>
<accession>A0A2Z5G102</accession>
<gene>
    <name evidence="1" type="ORF">ACPOL_3432</name>
</gene>
<dbReference type="Proteomes" id="UP000253606">
    <property type="component" value="Chromosome"/>
</dbReference>
<evidence type="ECO:0000313" key="2">
    <source>
        <dbReference type="Proteomes" id="UP000253606"/>
    </source>
</evidence>
<dbReference type="AlphaFoldDB" id="A0A2Z5G102"/>